<organism evidence="8 9">
    <name type="scientific">Candidatus Scatenecus faecavium</name>
    <dbReference type="NCBI Taxonomy" id="2840915"/>
    <lineage>
        <taxon>Bacteria</taxon>
        <taxon>Candidatus Scatenecus</taxon>
    </lineage>
</organism>
<keyword evidence="4" id="KW-0238">DNA-binding</keyword>
<dbReference type="Gene3D" id="1.10.10.10">
    <property type="entry name" value="Winged helix-like DNA-binding domain superfamily/Winged helix DNA-binding domain"/>
    <property type="match status" value="1"/>
</dbReference>
<keyword evidence="3" id="KW-0731">Sigma factor</keyword>
<reference evidence="8" key="1">
    <citation type="submission" date="2020-10" db="EMBL/GenBank/DDBJ databases">
        <authorList>
            <person name="Gilroy R."/>
        </authorList>
    </citation>
    <scope>NUCLEOTIDE SEQUENCE</scope>
    <source>
        <strain evidence="8">CHK152-2994</strain>
    </source>
</reference>
<dbReference type="AlphaFoldDB" id="A0A9D1K3G8"/>
<evidence type="ECO:0000259" key="6">
    <source>
        <dbReference type="Pfam" id="PF04542"/>
    </source>
</evidence>
<dbReference type="InterPro" id="IPR013324">
    <property type="entry name" value="RNA_pol_sigma_r3/r4-like"/>
</dbReference>
<evidence type="ECO:0000256" key="3">
    <source>
        <dbReference type="ARBA" id="ARBA00023082"/>
    </source>
</evidence>
<evidence type="ECO:0000313" key="9">
    <source>
        <dbReference type="Proteomes" id="UP000824139"/>
    </source>
</evidence>
<dbReference type="EMBL" id="DVJO01000086">
    <property type="protein sequence ID" value="HIS82732.1"/>
    <property type="molecule type" value="Genomic_DNA"/>
</dbReference>
<dbReference type="SUPFAM" id="SSF88946">
    <property type="entry name" value="Sigma2 domain of RNA polymerase sigma factors"/>
    <property type="match status" value="1"/>
</dbReference>
<dbReference type="Proteomes" id="UP000824139">
    <property type="component" value="Unassembled WGS sequence"/>
</dbReference>
<dbReference type="GO" id="GO:0016987">
    <property type="term" value="F:sigma factor activity"/>
    <property type="evidence" value="ECO:0007669"/>
    <property type="project" value="UniProtKB-KW"/>
</dbReference>
<proteinExistence type="inferred from homology"/>
<dbReference type="InterPro" id="IPR036388">
    <property type="entry name" value="WH-like_DNA-bd_sf"/>
</dbReference>
<dbReference type="InterPro" id="IPR013249">
    <property type="entry name" value="RNA_pol_sigma70_r4_t2"/>
</dbReference>
<gene>
    <name evidence="8" type="ORF">IAD41_03915</name>
</gene>
<dbReference type="InterPro" id="IPR014284">
    <property type="entry name" value="RNA_pol_sigma-70_dom"/>
</dbReference>
<dbReference type="InterPro" id="IPR013325">
    <property type="entry name" value="RNA_pol_sigma_r2"/>
</dbReference>
<evidence type="ECO:0000256" key="2">
    <source>
        <dbReference type="ARBA" id="ARBA00023015"/>
    </source>
</evidence>
<dbReference type="GO" id="GO:0006352">
    <property type="term" value="P:DNA-templated transcription initiation"/>
    <property type="evidence" value="ECO:0007669"/>
    <property type="project" value="InterPro"/>
</dbReference>
<keyword evidence="2" id="KW-0805">Transcription regulation</keyword>
<evidence type="ECO:0000256" key="5">
    <source>
        <dbReference type="ARBA" id="ARBA00023163"/>
    </source>
</evidence>
<evidence type="ECO:0000256" key="1">
    <source>
        <dbReference type="ARBA" id="ARBA00010641"/>
    </source>
</evidence>
<dbReference type="NCBIfam" id="TIGR02937">
    <property type="entry name" value="sigma70-ECF"/>
    <property type="match status" value="1"/>
</dbReference>
<dbReference type="InterPro" id="IPR007627">
    <property type="entry name" value="RNA_pol_sigma70_r2"/>
</dbReference>
<dbReference type="GO" id="GO:0003677">
    <property type="term" value="F:DNA binding"/>
    <property type="evidence" value="ECO:0007669"/>
    <property type="project" value="UniProtKB-KW"/>
</dbReference>
<comment type="caution">
    <text evidence="8">The sequence shown here is derived from an EMBL/GenBank/DDBJ whole genome shotgun (WGS) entry which is preliminary data.</text>
</comment>
<feature type="domain" description="RNA polymerase sigma factor 70 region 4 type 2" evidence="7">
    <location>
        <begin position="140"/>
        <end position="190"/>
    </location>
</feature>
<evidence type="ECO:0000313" key="8">
    <source>
        <dbReference type="EMBL" id="HIS82732.1"/>
    </source>
</evidence>
<dbReference type="CDD" id="cd06171">
    <property type="entry name" value="Sigma70_r4"/>
    <property type="match status" value="1"/>
</dbReference>
<dbReference type="PANTHER" id="PTHR43133">
    <property type="entry name" value="RNA POLYMERASE ECF-TYPE SIGMA FACTO"/>
    <property type="match status" value="1"/>
</dbReference>
<feature type="domain" description="RNA polymerase sigma-70 region 2" evidence="6">
    <location>
        <begin position="31"/>
        <end position="98"/>
    </location>
</feature>
<comment type="similarity">
    <text evidence="1">Belongs to the sigma-70 factor family. ECF subfamily.</text>
</comment>
<evidence type="ECO:0000259" key="7">
    <source>
        <dbReference type="Pfam" id="PF08281"/>
    </source>
</evidence>
<keyword evidence="5" id="KW-0804">Transcription</keyword>
<accession>A0A9D1K3G8</accession>
<reference evidence="8" key="2">
    <citation type="journal article" date="2021" name="PeerJ">
        <title>Extensive microbial diversity within the chicken gut microbiome revealed by metagenomics and culture.</title>
        <authorList>
            <person name="Gilroy R."/>
            <person name="Ravi A."/>
            <person name="Getino M."/>
            <person name="Pursley I."/>
            <person name="Horton D.L."/>
            <person name="Alikhan N.F."/>
            <person name="Baker D."/>
            <person name="Gharbi K."/>
            <person name="Hall N."/>
            <person name="Watson M."/>
            <person name="Adriaenssens E.M."/>
            <person name="Foster-Nyarko E."/>
            <person name="Jarju S."/>
            <person name="Secka A."/>
            <person name="Antonio M."/>
            <person name="Oren A."/>
            <person name="Chaudhuri R.R."/>
            <person name="La Ragione R."/>
            <person name="Hildebrand F."/>
            <person name="Pallen M.J."/>
        </authorList>
    </citation>
    <scope>NUCLEOTIDE SEQUENCE</scope>
    <source>
        <strain evidence="8">CHK152-2994</strain>
    </source>
</reference>
<name>A0A9D1K3G8_9BACT</name>
<dbReference type="InterPro" id="IPR039425">
    <property type="entry name" value="RNA_pol_sigma-70-like"/>
</dbReference>
<dbReference type="SUPFAM" id="SSF88659">
    <property type="entry name" value="Sigma3 and sigma4 domains of RNA polymerase sigma factors"/>
    <property type="match status" value="1"/>
</dbReference>
<dbReference type="PANTHER" id="PTHR43133:SF8">
    <property type="entry name" value="RNA POLYMERASE SIGMA FACTOR HI_1459-RELATED"/>
    <property type="match status" value="1"/>
</dbReference>
<dbReference type="Gene3D" id="1.10.1740.10">
    <property type="match status" value="1"/>
</dbReference>
<dbReference type="Pfam" id="PF04542">
    <property type="entry name" value="Sigma70_r2"/>
    <property type="match status" value="1"/>
</dbReference>
<protein>
    <submittedName>
        <fullName evidence="8">Sigma-70 family RNA polymerase sigma factor</fullName>
    </submittedName>
</protein>
<sequence length="199" mass="22893">MSDSKLQYKKMSLEELVVLSQQNDLKALEELIKREQKNVFAAFSYLTDKRENISDLTQEALMRVAKNIANLKNPKNFKSWLNTIITNLFYDELRKSARKPDTISIDEDDCENSTFNLLSLIPDKKCKPPEKCISNELEKIIREAIQKLPEPFRIAIVLRELQGLSYEEIAHATKSSVGTVKSRIARARCKLQEGLKAYI</sequence>
<dbReference type="Pfam" id="PF08281">
    <property type="entry name" value="Sigma70_r4_2"/>
    <property type="match status" value="1"/>
</dbReference>
<evidence type="ECO:0000256" key="4">
    <source>
        <dbReference type="ARBA" id="ARBA00023125"/>
    </source>
</evidence>